<reference evidence="3 4" key="1">
    <citation type="submission" date="2018-05" db="EMBL/GenBank/DDBJ databases">
        <title>Genomic Encyclopedia of Type Strains, Phase IV (KMG-IV): sequencing the most valuable type-strain genomes for metagenomic binning, comparative biology and taxonomic classification.</title>
        <authorList>
            <person name="Goeker M."/>
        </authorList>
    </citation>
    <scope>NUCLEOTIDE SEQUENCE [LARGE SCALE GENOMIC DNA]</scope>
    <source>
        <strain evidence="3 4">DSM 23606</strain>
    </source>
</reference>
<sequence length="339" mass="38262">MQIDIRTTAVTPLRQTFGHVARRIGSGKPASRYQEATFDLQPEVNFHYRPYWDAGHELYDASRTAIVMDDWYACTDPRQYYYGAWTQTRARQQEVMERNFAFVEQRGLPELLDEGWKRRVAALVLPLRHVEYAANLNNTAVAAYGYGAALTQAASFCAMDRLGIAQYLTRIGLLLDSNGSALLDAAKADWLHAAHLQPLRRLCEDLLVVEDWFELLLAQDFVLDGLLYPLVYERIEAEFSREAGTTLALLSGFMDEWYAEHTRWIDQQLKVVAAASAANRERVAGWCRQWSERVRAALLPLASEVFGDGAEAVLDELEAALQARAQKKCGLSWAPEVAA</sequence>
<dbReference type="GO" id="GO:0016709">
    <property type="term" value="F:oxidoreductase activity, acting on paired donors, with incorporation or reduction of molecular oxygen, NAD(P)H as one donor, and incorporation of one atom of oxygen"/>
    <property type="evidence" value="ECO:0007669"/>
    <property type="project" value="InterPro"/>
</dbReference>
<keyword evidence="1" id="KW-0560">Oxidoreductase</keyword>
<keyword evidence="4" id="KW-1185">Reference proteome</keyword>
<dbReference type="InterPro" id="IPR012078">
    <property type="entry name" value="MP_mOase_hydro"/>
</dbReference>
<dbReference type="OrthoDB" id="9806768at2"/>
<dbReference type="EMBL" id="QGTJ01000009">
    <property type="protein sequence ID" value="PWV59865.1"/>
    <property type="molecule type" value="Genomic_DNA"/>
</dbReference>
<accession>A0A317MSA1</accession>
<gene>
    <name evidence="3" type="ORF">C7443_109118</name>
</gene>
<protein>
    <submittedName>
        <fullName evidence="3">Phenol 2-monooxygenase P1 subunit</fullName>
    </submittedName>
</protein>
<organism evidence="3 4">
    <name type="scientific">Plasticicumulans acidivorans</name>
    <dbReference type="NCBI Taxonomy" id="886464"/>
    <lineage>
        <taxon>Bacteria</taxon>
        <taxon>Pseudomonadati</taxon>
        <taxon>Pseudomonadota</taxon>
        <taxon>Gammaproteobacteria</taxon>
        <taxon>Candidatus Competibacteraceae</taxon>
        <taxon>Plasticicumulans</taxon>
    </lineage>
</organism>
<evidence type="ECO:0000256" key="2">
    <source>
        <dbReference type="ARBA" id="ARBA00023033"/>
    </source>
</evidence>
<dbReference type="InterPro" id="IPR012348">
    <property type="entry name" value="RNR-like"/>
</dbReference>
<dbReference type="RefSeq" id="WP_110019510.1">
    <property type="nucleotide sequence ID" value="NZ_QGTJ01000009.1"/>
</dbReference>
<keyword evidence="2 3" id="KW-0503">Monooxygenase</keyword>
<comment type="caution">
    <text evidence="3">The sequence shown here is derived from an EMBL/GenBank/DDBJ whole genome shotgun (WGS) entry which is preliminary data.</text>
</comment>
<dbReference type="Gene3D" id="1.10.620.20">
    <property type="entry name" value="Ribonucleotide Reductase, subunit A"/>
    <property type="match status" value="1"/>
</dbReference>
<dbReference type="AlphaFoldDB" id="A0A317MSA1"/>
<dbReference type="Proteomes" id="UP000246569">
    <property type="component" value="Unassembled WGS sequence"/>
</dbReference>
<dbReference type="InterPro" id="IPR009078">
    <property type="entry name" value="Ferritin-like_SF"/>
</dbReference>
<proteinExistence type="predicted"/>
<dbReference type="PIRSF" id="PIRSF000040">
    <property type="entry name" value="MMOH_comp"/>
    <property type="match status" value="1"/>
</dbReference>
<evidence type="ECO:0000313" key="4">
    <source>
        <dbReference type="Proteomes" id="UP000246569"/>
    </source>
</evidence>
<dbReference type="SUPFAM" id="SSF47240">
    <property type="entry name" value="Ferritin-like"/>
    <property type="match status" value="1"/>
</dbReference>
<name>A0A317MSA1_9GAMM</name>
<dbReference type="InterPro" id="IPR003430">
    <property type="entry name" value="Phenol_Hydrox"/>
</dbReference>
<evidence type="ECO:0000256" key="1">
    <source>
        <dbReference type="ARBA" id="ARBA00023002"/>
    </source>
</evidence>
<dbReference type="Pfam" id="PF02332">
    <property type="entry name" value="Phenol_Hydrox"/>
    <property type="match status" value="1"/>
</dbReference>
<evidence type="ECO:0000313" key="3">
    <source>
        <dbReference type="EMBL" id="PWV59865.1"/>
    </source>
</evidence>